<keyword evidence="6" id="KW-1185">Reference proteome</keyword>
<dbReference type="EMBL" id="JANBQF010000174">
    <property type="protein sequence ID" value="KAJ2004129.1"/>
    <property type="molecule type" value="Genomic_DNA"/>
</dbReference>
<keyword evidence="2 5" id="KW-0413">Isomerase</keyword>
<dbReference type="NCBIfam" id="TIGR00094">
    <property type="entry name" value="tRNA_TruD_broad"/>
    <property type="match status" value="1"/>
</dbReference>
<dbReference type="InterPro" id="IPR001656">
    <property type="entry name" value="PsdUridine_synth_TruD"/>
</dbReference>
<dbReference type="GO" id="GO:0003723">
    <property type="term" value="F:RNA binding"/>
    <property type="evidence" value="ECO:0007669"/>
    <property type="project" value="InterPro"/>
</dbReference>
<dbReference type="SUPFAM" id="SSF55120">
    <property type="entry name" value="Pseudouridine synthase"/>
    <property type="match status" value="1"/>
</dbReference>
<dbReference type="PANTHER" id="PTHR13326:SF21">
    <property type="entry name" value="PSEUDOURIDYLATE SYNTHASE PUS7L"/>
    <property type="match status" value="1"/>
</dbReference>
<dbReference type="Gene3D" id="3.30.2350.20">
    <property type="entry name" value="TruD, catalytic domain"/>
    <property type="match status" value="2"/>
</dbReference>
<dbReference type="InterPro" id="IPR042214">
    <property type="entry name" value="TruD_catalytic"/>
</dbReference>
<proteinExistence type="inferred from homology"/>
<evidence type="ECO:0000259" key="4">
    <source>
        <dbReference type="PROSITE" id="PS50984"/>
    </source>
</evidence>
<evidence type="ECO:0000313" key="6">
    <source>
        <dbReference type="Proteomes" id="UP001150907"/>
    </source>
</evidence>
<reference evidence="5" key="1">
    <citation type="submission" date="2022-07" db="EMBL/GenBank/DDBJ databases">
        <title>Phylogenomic reconstructions and comparative analyses of Kickxellomycotina fungi.</title>
        <authorList>
            <person name="Reynolds N.K."/>
            <person name="Stajich J.E."/>
            <person name="Barry K."/>
            <person name="Grigoriev I.V."/>
            <person name="Crous P."/>
            <person name="Smith M.E."/>
        </authorList>
    </citation>
    <scope>NUCLEOTIDE SEQUENCE</scope>
    <source>
        <strain evidence="5">IMI 214461</strain>
    </source>
</reference>
<dbReference type="PANTHER" id="PTHR13326">
    <property type="entry name" value="TRNA PSEUDOURIDINE SYNTHASE D"/>
    <property type="match status" value="1"/>
</dbReference>
<name>A0A9W8BJJ3_9FUNG</name>
<dbReference type="PROSITE" id="PS50984">
    <property type="entry name" value="TRUD"/>
    <property type="match status" value="1"/>
</dbReference>
<evidence type="ECO:0000256" key="2">
    <source>
        <dbReference type="ARBA" id="ARBA00023235"/>
    </source>
</evidence>
<dbReference type="InterPro" id="IPR020103">
    <property type="entry name" value="PsdUridine_synth_cat_dom_sf"/>
</dbReference>
<comment type="similarity">
    <text evidence="1">Belongs to the pseudouridine synthase TruD family.</text>
</comment>
<evidence type="ECO:0000256" key="1">
    <source>
        <dbReference type="ARBA" id="ARBA00007953"/>
    </source>
</evidence>
<dbReference type="GO" id="GO:0160150">
    <property type="term" value="F:tRNA pseudouridine(13) synthase activity"/>
    <property type="evidence" value="ECO:0007669"/>
    <property type="project" value="UniProtKB-EC"/>
</dbReference>
<dbReference type="Proteomes" id="UP001150907">
    <property type="component" value="Unassembled WGS sequence"/>
</dbReference>
<feature type="compositionally biased region" description="Low complexity" evidence="3">
    <location>
        <begin position="642"/>
        <end position="653"/>
    </location>
</feature>
<comment type="caution">
    <text evidence="5">The sequence shown here is derived from an EMBL/GenBank/DDBJ whole genome shotgun (WGS) entry which is preliminary data.</text>
</comment>
<dbReference type="EC" id="5.4.99.27" evidence="5"/>
<dbReference type="GO" id="GO:0005634">
    <property type="term" value="C:nucleus"/>
    <property type="evidence" value="ECO:0007669"/>
    <property type="project" value="TreeGrafter"/>
</dbReference>
<gene>
    <name evidence="5" type="primary">PUS7</name>
    <name evidence="5" type="ORF">H4R26_002687</name>
</gene>
<dbReference type="CDD" id="cd02576">
    <property type="entry name" value="PseudoU_synth_ScPUS7"/>
    <property type="match status" value="1"/>
</dbReference>
<dbReference type="Pfam" id="PF01142">
    <property type="entry name" value="TruD"/>
    <property type="match status" value="1"/>
</dbReference>
<dbReference type="InterPro" id="IPR011760">
    <property type="entry name" value="PsdUridine_synth_TruD_insert"/>
</dbReference>
<sequence length="653" mass="71763">MSVQDSDPATTGKRKNGGGNDGEALAKQAKTGGEEKQQSLREAKTDGEEEEQFLREADVGITQFVTAGWGGFDAIIKHRISDFFVNEIDTSGNVVRLTSYTDAEDPAPAPTEEQLEAAKMNVPDDPAEALDAAIGRLGEILGADDAARIRELLCGGAGREGLELERDLDKAQRKSVYTVTNNFLPKRVAVETLGSRLKFVRREPGRAAAAGDRRGRAQQWAHAGDFCYFVMQKENLDTMDVLSQIARALRASPRTFGMAGTKDKRGITVQQCSAYRVDHRRLIGVSRGLRGARLGNYSYAPRELRLGDLSGNRFEIVLRHVQRATEQSLRPVLDAIRATGFINYYGMQRFGTQAVSSHAVGVAVLKADWLAATDLILRPRPGDRKEVRRAREVWQETRDARAALALLPQRAALAEHAVLQAFARSGKASDAAGAFAAVPRNLRLMYVHAYQSFVWNSAASQRLARHGIAGPVVGDLAIKAAAFGEPQLEESSRVEPTLVTAQNIAQFSIYDVVLPLPGWAVTYPEHDIKGVYVSLMKQDGLSPFGLGKHPLKEYKLAGAYRHLLIRPRDFEFEWMRYNDDALPLARSDSDAIEGKHVPESIDFGSHVALKLKFDLPSSAYATMLLRELMRQETAAGHQTKQSSTHNSNSLSST</sequence>
<dbReference type="PIRSF" id="PIRSF037016">
    <property type="entry name" value="Pseudouridin_synth_euk_prd"/>
    <property type="match status" value="1"/>
</dbReference>
<feature type="compositionally biased region" description="Basic and acidic residues" evidence="3">
    <location>
        <begin position="32"/>
        <end position="51"/>
    </location>
</feature>
<evidence type="ECO:0000256" key="3">
    <source>
        <dbReference type="SAM" id="MobiDB-lite"/>
    </source>
</evidence>
<protein>
    <submittedName>
        <fullName evidence="5">Multisubstrate pseudouridine synthase 7</fullName>
        <ecNumber evidence="5">5.4.99.27</ecNumber>
    </submittedName>
</protein>
<evidence type="ECO:0000313" key="5">
    <source>
        <dbReference type="EMBL" id="KAJ2004129.1"/>
    </source>
</evidence>
<feature type="region of interest" description="Disordered" evidence="3">
    <location>
        <begin position="632"/>
        <end position="653"/>
    </location>
</feature>
<organism evidence="5 6">
    <name type="scientific">Coemansia thaxteri</name>
    <dbReference type="NCBI Taxonomy" id="2663907"/>
    <lineage>
        <taxon>Eukaryota</taxon>
        <taxon>Fungi</taxon>
        <taxon>Fungi incertae sedis</taxon>
        <taxon>Zoopagomycota</taxon>
        <taxon>Kickxellomycotina</taxon>
        <taxon>Kickxellomycetes</taxon>
        <taxon>Kickxellales</taxon>
        <taxon>Kickxellaceae</taxon>
        <taxon>Coemansia</taxon>
    </lineage>
</organism>
<accession>A0A9W8BJJ3</accession>
<dbReference type="OrthoDB" id="447290at2759"/>
<feature type="domain" description="TRUD" evidence="4">
    <location>
        <begin position="340"/>
        <end position="566"/>
    </location>
</feature>
<dbReference type="GO" id="GO:0001522">
    <property type="term" value="P:pseudouridine synthesis"/>
    <property type="evidence" value="ECO:0007669"/>
    <property type="project" value="InterPro"/>
</dbReference>
<feature type="region of interest" description="Disordered" evidence="3">
    <location>
        <begin position="1"/>
        <end position="51"/>
    </location>
</feature>
<dbReference type="AlphaFoldDB" id="A0A9W8BJJ3"/>